<organism evidence="2 3">
    <name type="scientific">Cellulomonas gilvus (strain ATCC 13127 / NRRL B-14078)</name>
    <name type="common">Cellvibrio gilvus</name>
    <dbReference type="NCBI Taxonomy" id="593907"/>
    <lineage>
        <taxon>Bacteria</taxon>
        <taxon>Bacillati</taxon>
        <taxon>Actinomycetota</taxon>
        <taxon>Actinomycetes</taxon>
        <taxon>Micrococcales</taxon>
        <taxon>Cellulomonadaceae</taxon>
        <taxon>Cellulomonas</taxon>
    </lineage>
</organism>
<accession>F8A3V9</accession>
<sequence>MDDLLQEMVSPAPAPGERARRRRLWATVTIVGLAALGVTSLTTSAFFRDDATTNSAITAGTISIDSADLAFSIPVGNMLPGASVVSPVTVSNEGSLRYQYAIQYDATDRAGDTANLSSALHLSIYRLDAADCTLANASGPTARLGQSAGTWGLATSATDIVGEAGTDAALGNRQISASSSEDLCVRVDFDPAADNSYQDTQTELTLRFAAMQLTFDPADPNESNT</sequence>
<dbReference type="HOGENOM" id="CLU_1228118_0_0_11"/>
<dbReference type="EMBL" id="CP002665">
    <property type="protein sequence ID" value="AEI13151.1"/>
    <property type="molecule type" value="Genomic_DNA"/>
</dbReference>
<dbReference type="eggNOG" id="ENOG5033KKZ">
    <property type="taxonomic scope" value="Bacteria"/>
</dbReference>
<name>F8A3V9_CELGA</name>
<protein>
    <recommendedName>
        <fullName evidence="4">Camelysin metallo-endopeptidase</fullName>
    </recommendedName>
</protein>
<keyword evidence="1" id="KW-0812">Transmembrane</keyword>
<dbReference type="AlphaFoldDB" id="F8A3V9"/>
<dbReference type="Pfam" id="PF12389">
    <property type="entry name" value="Peptidase_M73"/>
    <property type="match status" value="1"/>
</dbReference>
<keyword evidence="1" id="KW-1133">Transmembrane helix</keyword>
<proteinExistence type="predicted"/>
<keyword evidence="3" id="KW-1185">Reference proteome</keyword>
<evidence type="ECO:0000313" key="2">
    <source>
        <dbReference type="EMBL" id="AEI13151.1"/>
    </source>
</evidence>
<evidence type="ECO:0000256" key="1">
    <source>
        <dbReference type="SAM" id="Phobius"/>
    </source>
</evidence>
<evidence type="ECO:0008006" key="4">
    <source>
        <dbReference type="Google" id="ProtNLM"/>
    </source>
</evidence>
<dbReference type="RefSeq" id="WP_013884668.1">
    <property type="nucleotide sequence ID" value="NC_015671.1"/>
</dbReference>
<dbReference type="Proteomes" id="UP000000485">
    <property type="component" value="Chromosome"/>
</dbReference>
<reference evidence="3" key="1">
    <citation type="submission" date="2011-04" db="EMBL/GenBank/DDBJ databases">
        <title>Complete sequence of Cellvibrio gilvus ATCC 13127.</title>
        <authorList>
            <person name="Lucas S."/>
            <person name="Han J."/>
            <person name="Lapidus A."/>
            <person name="Cheng J.-F."/>
            <person name="Goodwin L."/>
            <person name="Pitluck S."/>
            <person name="Peters L."/>
            <person name="Munk A."/>
            <person name="Detter J.C."/>
            <person name="Han C."/>
            <person name="Tapia R."/>
            <person name="Land M."/>
            <person name="Hauser L."/>
            <person name="Kyrpides N."/>
            <person name="Ivanova N."/>
            <person name="Ovchinnikova G."/>
            <person name="Pagani I."/>
            <person name="Mead D."/>
            <person name="Brumm P."/>
            <person name="Woyke T."/>
        </authorList>
    </citation>
    <scope>NUCLEOTIDE SEQUENCE [LARGE SCALE GENOMIC DNA]</scope>
    <source>
        <strain evidence="3">ATCC 13127 / NRRL B-14078</strain>
    </source>
</reference>
<gene>
    <name evidence="2" type="ordered locus">Celgi_2652</name>
</gene>
<evidence type="ECO:0000313" key="3">
    <source>
        <dbReference type="Proteomes" id="UP000000485"/>
    </source>
</evidence>
<dbReference type="InterPro" id="IPR022121">
    <property type="entry name" value="Peptidase_M73_camelysin"/>
</dbReference>
<feature type="transmembrane region" description="Helical" evidence="1">
    <location>
        <begin position="24"/>
        <end position="47"/>
    </location>
</feature>
<keyword evidence="1" id="KW-0472">Membrane</keyword>
<dbReference type="KEGG" id="cga:Celgi_2652"/>
<dbReference type="STRING" id="593907.Celgi_2652"/>